<dbReference type="Pfam" id="PF14561">
    <property type="entry name" value="TPR_20"/>
    <property type="match status" value="1"/>
</dbReference>
<dbReference type="InterPro" id="IPR013766">
    <property type="entry name" value="Thioredoxin_domain"/>
</dbReference>
<evidence type="ECO:0000259" key="5">
    <source>
        <dbReference type="PROSITE" id="PS51352"/>
    </source>
</evidence>
<dbReference type="InterPro" id="IPR017937">
    <property type="entry name" value="Thioredoxin_CS"/>
</dbReference>
<dbReference type="PRINTS" id="PR00421">
    <property type="entry name" value="THIOREDOXIN"/>
</dbReference>
<dbReference type="CDD" id="cd02956">
    <property type="entry name" value="ybbN"/>
    <property type="match status" value="1"/>
</dbReference>
<protein>
    <submittedName>
        <fullName evidence="6">Co-chaperone YbbN</fullName>
    </submittedName>
</protein>
<dbReference type="Pfam" id="PF14559">
    <property type="entry name" value="TPR_19"/>
    <property type="match status" value="1"/>
</dbReference>
<evidence type="ECO:0000256" key="3">
    <source>
        <dbReference type="ARBA" id="ARBA00023157"/>
    </source>
</evidence>
<name>A0AAE9XWL6_9PROT</name>
<keyword evidence="7" id="KW-1185">Reference proteome</keyword>
<dbReference type="InterPro" id="IPR036249">
    <property type="entry name" value="Thioredoxin-like_sf"/>
</dbReference>
<dbReference type="Gene3D" id="3.40.30.10">
    <property type="entry name" value="Glutaredoxin"/>
    <property type="match status" value="1"/>
</dbReference>
<dbReference type="PANTHER" id="PTHR45663">
    <property type="entry name" value="GEO12009P1"/>
    <property type="match status" value="1"/>
</dbReference>
<feature type="domain" description="Thioredoxin" evidence="5">
    <location>
        <begin position="1"/>
        <end position="125"/>
    </location>
</feature>
<dbReference type="GO" id="GO:0006950">
    <property type="term" value="P:response to stress"/>
    <property type="evidence" value="ECO:0007669"/>
    <property type="project" value="UniProtKB-ARBA"/>
</dbReference>
<dbReference type="KEGG" id="gso:PH603_02860"/>
<organism evidence="6 7">
    <name type="scientific">Gimibacter soli</name>
    <dbReference type="NCBI Taxonomy" id="3024400"/>
    <lineage>
        <taxon>Bacteria</taxon>
        <taxon>Pseudomonadati</taxon>
        <taxon>Pseudomonadota</taxon>
        <taxon>Alphaproteobacteria</taxon>
        <taxon>Kordiimonadales</taxon>
        <taxon>Temperatibacteraceae</taxon>
        <taxon>Gimibacter</taxon>
    </lineage>
</organism>
<accession>A0AAE9XWL6</accession>
<dbReference type="GO" id="GO:0015035">
    <property type="term" value="F:protein-disulfide reductase activity"/>
    <property type="evidence" value="ECO:0007669"/>
    <property type="project" value="TreeGrafter"/>
</dbReference>
<keyword evidence="3" id="KW-1015">Disulfide bond</keyword>
<dbReference type="AlphaFoldDB" id="A0AAE9XWL6"/>
<dbReference type="PROSITE" id="PS00194">
    <property type="entry name" value="THIOREDOXIN_1"/>
    <property type="match status" value="1"/>
</dbReference>
<keyword evidence="1" id="KW-0813">Transport</keyword>
<keyword evidence="4" id="KW-0676">Redox-active center</keyword>
<dbReference type="RefSeq" id="WP_289504418.1">
    <property type="nucleotide sequence ID" value="NZ_CP116805.1"/>
</dbReference>
<dbReference type="SUPFAM" id="SSF52833">
    <property type="entry name" value="Thioredoxin-like"/>
    <property type="match status" value="1"/>
</dbReference>
<evidence type="ECO:0000256" key="2">
    <source>
        <dbReference type="ARBA" id="ARBA00022982"/>
    </source>
</evidence>
<dbReference type="GO" id="GO:0005829">
    <property type="term" value="C:cytosol"/>
    <property type="evidence" value="ECO:0007669"/>
    <property type="project" value="TreeGrafter"/>
</dbReference>
<evidence type="ECO:0000313" key="7">
    <source>
        <dbReference type="Proteomes" id="UP001217500"/>
    </source>
</evidence>
<evidence type="ECO:0000256" key="1">
    <source>
        <dbReference type="ARBA" id="ARBA00022448"/>
    </source>
</evidence>
<gene>
    <name evidence="6" type="ORF">PH603_02860</name>
</gene>
<dbReference type="InterPro" id="IPR011990">
    <property type="entry name" value="TPR-like_helical_dom_sf"/>
</dbReference>
<keyword evidence="2" id="KW-0249">Electron transport</keyword>
<dbReference type="Proteomes" id="UP001217500">
    <property type="component" value="Chromosome"/>
</dbReference>
<dbReference type="Pfam" id="PF00085">
    <property type="entry name" value="Thioredoxin"/>
    <property type="match status" value="1"/>
</dbReference>
<sequence length="312" mass="32990">MDPMMSGGAAATPANGALIRDTNLQNFAEDVLMQSRERPVIVDFWAEWCGPCKQLMPMLEAEVKAAGGAVGLVKVNADENQAICGQLRIQSLPTVMAFWQGQPVDGFQGAVPQSQVKAFVARLAELVGGAGGDDPLVQAIEQAEALVEAGEAATAADILSQVVAHDETNERARIGLAESLLALGDAVAASELIASLPADPKRDAALVARIGKVNARLELAAQAEGAGDEADLEARIAADPQDHQARFDLALARQARGDMAGAAEALLASLMRDRSWNEEAARKQLVKLFEAAGPNDPFTIKYRRRLSSVLFS</sequence>
<reference evidence="6" key="1">
    <citation type="submission" date="2023-01" db="EMBL/GenBank/DDBJ databases">
        <title>The genome sequence of Kordiimonadaceae bacterium 6D33.</title>
        <authorList>
            <person name="Liu Y."/>
        </authorList>
    </citation>
    <scope>NUCLEOTIDE SEQUENCE</scope>
    <source>
        <strain evidence="6">6D33</strain>
    </source>
</reference>
<dbReference type="SUPFAM" id="SSF48452">
    <property type="entry name" value="TPR-like"/>
    <property type="match status" value="1"/>
</dbReference>
<dbReference type="PANTHER" id="PTHR45663:SF11">
    <property type="entry name" value="GEO12009P1"/>
    <property type="match status" value="1"/>
</dbReference>
<proteinExistence type="predicted"/>
<dbReference type="EMBL" id="CP116805">
    <property type="protein sequence ID" value="WCL54699.1"/>
    <property type="molecule type" value="Genomic_DNA"/>
</dbReference>
<dbReference type="GO" id="GO:0045454">
    <property type="term" value="P:cell redox homeostasis"/>
    <property type="evidence" value="ECO:0007669"/>
    <property type="project" value="TreeGrafter"/>
</dbReference>
<evidence type="ECO:0000256" key="4">
    <source>
        <dbReference type="ARBA" id="ARBA00023284"/>
    </source>
</evidence>
<dbReference type="PROSITE" id="PS51352">
    <property type="entry name" value="THIOREDOXIN_2"/>
    <property type="match status" value="1"/>
</dbReference>
<evidence type="ECO:0000313" key="6">
    <source>
        <dbReference type="EMBL" id="WCL54699.1"/>
    </source>
</evidence>
<dbReference type="Gene3D" id="1.25.40.10">
    <property type="entry name" value="Tetratricopeptide repeat domain"/>
    <property type="match status" value="2"/>
</dbReference>